<dbReference type="SMART" id="SM00338">
    <property type="entry name" value="BRLZ"/>
    <property type="match status" value="1"/>
</dbReference>
<evidence type="ECO:0000259" key="10">
    <source>
        <dbReference type="PROSITE" id="PS00036"/>
    </source>
</evidence>
<dbReference type="InterPro" id="IPR004827">
    <property type="entry name" value="bZIP"/>
</dbReference>
<dbReference type="GO" id="GO:0001228">
    <property type="term" value="F:DNA-binding transcription activator activity, RNA polymerase II-specific"/>
    <property type="evidence" value="ECO:0007669"/>
    <property type="project" value="TreeGrafter"/>
</dbReference>
<feature type="compositionally biased region" description="Pro residues" evidence="9">
    <location>
        <begin position="218"/>
        <end position="228"/>
    </location>
</feature>
<feature type="region of interest" description="Disordered" evidence="9">
    <location>
        <begin position="131"/>
        <end position="161"/>
    </location>
</feature>
<sequence>EPTDRDSAAGPVLLNNQAEHSAYSTAGYASHSHSPSDGQGGSRASPVATAHPGPHGYNHVAPGQSEAHIHPELRSASDPAAPNSAYPPVPAPNMIGAPLPPPPSNHHILSGPLVPIPGSPDAMVMGGDGMRDGPKKRELSQSKRAAQNRAAQRAFRQRKEENIKKLEQQVREYEAMTGNFKAAQAENHELRQYIFVLQSRLADAIGEYPMPPPNLNIQPLPQPQPAAPVAPEQPQVSSARDPLEVAAQAVAGLHSMASREHYKAYDQAARAEDDARTAENIRQLADGAPDGLPAAPM</sequence>
<proteinExistence type="inferred from homology"/>
<dbReference type="GO" id="GO:0000976">
    <property type="term" value="F:transcription cis-regulatory region binding"/>
    <property type="evidence" value="ECO:0007669"/>
    <property type="project" value="InterPro"/>
</dbReference>
<name>A0AA40F4L3_9PEZI</name>
<evidence type="ECO:0000313" key="11">
    <source>
        <dbReference type="EMBL" id="KAK0751092.1"/>
    </source>
</evidence>
<dbReference type="PANTHER" id="PTHR40621">
    <property type="entry name" value="TRANSCRIPTION FACTOR KAPC-RELATED"/>
    <property type="match status" value="1"/>
</dbReference>
<evidence type="ECO:0000256" key="1">
    <source>
        <dbReference type="ARBA" id="ARBA00004049"/>
    </source>
</evidence>
<evidence type="ECO:0000256" key="8">
    <source>
        <dbReference type="ARBA" id="ARBA00044067"/>
    </source>
</evidence>
<feature type="region of interest" description="Disordered" evidence="9">
    <location>
        <begin position="1"/>
        <end position="102"/>
    </location>
</feature>
<gene>
    <name evidence="11" type="ORF">B0T18DRAFT_318928</name>
</gene>
<feature type="compositionally biased region" description="Basic and acidic residues" evidence="9">
    <location>
        <begin position="131"/>
        <end position="141"/>
    </location>
</feature>
<dbReference type="PANTHER" id="PTHR40621:SF11">
    <property type="entry name" value="TRANSCRIPTION FACTOR KAPC-RELATED"/>
    <property type="match status" value="1"/>
</dbReference>
<keyword evidence="7" id="KW-0539">Nucleus</keyword>
<dbReference type="GO" id="GO:0090575">
    <property type="term" value="C:RNA polymerase II transcription regulator complex"/>
    <property type="evidence" value="ECO:0007669"/>
    <property type="project" value="TreeGrafter"/>
</dbReference>
<keyword evidence="6" id="KW-0804">Transcription</keyword>
<evidence type="ECO:0000256" key="3">
    <source>
        <dbReference type="ARBA" id="ARBA00007163"/>
    </source>
</evidence>
<feature type="non-terminal residue" evidence="11">
    <location>
        <position position="297"/>
    </location>
</feature>
<protein>
    <recommendedName>
        <fullName evidence="8">Putative transcription factor kapC</fullName>
    </recommendedName>
</protein>
<feature type="region of interest" description="Disordered" evidence="9">
    <location>
        <begin position="218"/>
        <end position="241"/>
    </location>
</feature>
<dbReference type="Proteomes" id="UP001172155">
    <property type="component" value="Unassembled WGS sequence"/>
</dbReference>
<comment type="function">
    <text evidence="1">Putative transcription factor.</text>
</comment>
<accession>A0AA40F4L3</accession>
<keyword evidence="12" id="KW-1185">Reference proteome</keyword>
<dbReference type="EMBL" id="JAUKUD010000002">
    <property type="protein sequence ID" value="KAK0751092.1"/>
    <property type="molecule type" value="Genomic_DNA"/>
</dbReference>
<keyword evidence="5" id="KW-0238">DNA-binding</keyword>
<evidence type="ECO:0000313" key="12">
    <source>
        <dbReference type="Proteomes" id="UP001172155"/>
    </source>
</evidence>
<dbReference type="AlphaFoldDB" id="A0AA40F4L3"/>
<comment type="similarity">
    <text evidence="3">Belongs to the bZIP family.</text>
</comment>
<dbReference type="SUPFAM" id="SSF57959">
    <property type="entry name" value="Leucine zipper domain"/>
    <property type="match status" value="1"/>
</dbReference>
<evidence type="ECO:0000256" key="2">
    <source>
        <dbReference type="ARBA" id="ARBA00004123"/>
    </source>
</evidence>
<evidence type="ECO:0000256" key="9">
    <source>
        <dbReference type="SAM" id="MobiDB-lite"/>
    </source>
</evidence>
<keyword evidence="4" id="KW-0805">Transcription regulation</keyword>
<organism evidence="11 12">
    <name type="scientific">Schizothecium vesticola</name>
    <dbReference type="NCBI Taxonomy" id="314040"/>
    <lineage>
        <taxon>Eukaryota</taxon>
        <taxon>Fungi</taxon>
        <taxon>Dikarya</taxon>
        <taxon>Ascomycota</taxon>
        <taxon>Pezizomycotina</taxon>
        <taxon>Sordariomycetes</taxon>
        <taxon>Sordariomycetidae</taxon>
        <taxon>Sordariales</taxon>
        <taxon>Schizotheciaceae</taxon>
        <taxon>Schizothecium</taxon>
    </lineage>
</organism>
<dbReference type="InterPro" id="IPR046347">
    <property type="entry name" value="bZIP_sf"/>
</dbReference>
<feature type="compositionally biased region" description="Polar residues" evidence="9">
    <location>
        <begin position="14"/>
        <end position="24"/>
    </location>
</feature>
<feature type="compositionally biased region" description="Low complexity" evidence="9">
    <location>
        <begin position="144"/>
        <end position="154"/>
    </location>
</feature>
<evidence type="ECO:0000256" key="6">
    <source>
        <dbReference type="ARBA" id="ARBA00023163"/>
    </source>
</evidence>
<dbReference type="InterPro" id="IPR050936">
    <property type="entry name" value="AP-1-like"/>
</dbReference>
<evidence type="ECO:0000256" key="7">
    <source>
        <dbReference type="ARBA" id="ARBA00023242"/>
    </source>
</evidence>
<evidence type="ECO:0000256" key="4">
    <source>
        <dbReference type="ARBA" id="ARBA00023015"/>
    </source>
</evidence>
<dbReference type="Gene3D" id="1.20.5.170">
    <property type="match status" value="1"/>
</dbReference>
<dbReference type="CDD" id="cd14688">
    <property type="entry name" value="bZIP_YAP"/>
    <property type="match status" value="1"/>
</dbReference>
<comment type="subcellular location">
    <subcellularLocation>
        <location evidence="2">Nucleus</location>
    </subcellularLocation>
</comment>
<reference evidence="11" key="1">
    <citation type="submission" date="2023-06" db="EMBL/GenBank/DDBJ databases">
        <title>Genome-scale phylogeny and comparative genomics of the fungal order Sordariales.</title>
        <authorList>
            <consortium name="Lawrence Berkeley National Laboratory"/>
            <person name="Hensen N."/>
            <person name="Bonometti L."/>
            <person name="Westerberg I."/>
            <person name="Brannstrom I.O."/>
            <person name="Guillou S."/>
            <person name="Cros-Aarteil S."/>
            <person name="Calhoun S."/>
            <person name="Haridas S."/>
            <person name="Kuo A."/>
            <person name="Mondo S."/>
            <person name="Pangilinan J."/>
            <person name="Riley R."/>
            <person name="LaButti K."/>
            <person name="Andreopoulos B."/>
            <person name="Lipzen A."/>
            <person name="Chen C."/>
            <person name="Yanf M."/>
            <person name="Daum C."/>
            <person name="Ng V."/>
            <person name="Clum A."/>
            <person name="Steindorff A."/>
            <person name="Ohm R."/>
            <person name="Martin F."/>
            <person name="Silar P."/>
            <person name="Natvig D."/>
            <person name="Lalanne C."/>
            <person name="Gautier V."/>
            <person name="Ament-velasquez S.L."/>
            <person name="Kruys A."/>
            <person name="Hutchinson M.I."/>
            <person name="Powell A.J."/>
            <person name="Barry K."/>
            <person name="Miller A.N."/>
            <person name="Grigoriev I.V."/>
            <person name="Debuchy R."/>
            <person name="Gladieux P."/>
            <person name="Thoren M.H."/>
            <person name="Johannesson H."/>
        </authorList>
    </citation>
    <scope>NUCLEOTIDE SEQUENCE</scope>
    <source>
        <strain evidence="11">SMH3187-1</strain>
    </source>
</reference>
<dbReference type="PROSITE" id="PS00036">
    <property type="entry name" value="BZIP_BASIC"/>
    <property type="match status" value="1"/>
</dbReference>
<evidence type="ECO:0000256" key="5">
    <source>
        <dbReference type="ARBA" id="ARBA00023125"/>
    </source>
</evidence>
<feature type="domain" description="BZIP" evidence="10">
    <location>
        <begin position="143"/>
        <end position="158"/>
    </location>
</feature>
<comment type="caution">
    <text evidence="11">The sequence shown here is derived from an EMBL/GenBank/DDBJ whole genome shotgun (WGS) entry which is preliminary data.</text>
</comment>